<dbReference type="CDD" id="cd03784">
    <property type="entry name" value="GT1_Gtf-like"/>
    <property type="match status" value="1"/>
</dbReference>
<dbReference type="PANTHER" id="PTHR48048:SF76">
    <property type="entry name" value="UDP-GLYCOSYLTRANSFERASE 708D1-LIKE"/>
    <property type="match status" value="1"/>
</dbReference>
<organism evidence="4">
    <name type="scientific">Pistia stratiotes</name>
    <name type="common">Water lettuce</name>
    <dbReference type="NCBI Taxonomy" id="4477"/>
    <lineage>
        <taxon>Eukaryota</taxon>
        <taxon>Viridiplantae</taxon>
        <taxon>Streptophyta</taxon>
        <taxon>Embryophyta</taxon>
        <taxon>Tracheophyta</taxon>
        <taxon>Spermatophyta</taxon>
        <taxon>Magnoliopsida</taxon>
        <taxon>Liliopsida</taxon>
        <taxon>Araceae</taxon>
        <taxon>Aroideae</taxon>
        <taxon>Pistieae</taxon>
        <taxon>Pistia</taxon>
    </lineage>
</organism>
<dbReference type="AlphaFoldDB" id="A0A859N7Y0"/>
<keyword evidence="2" id="KW-0328">Glycosyltransferase</keyword>
<dbReference type="InterPro" id="IPR050481">
    <property type="entry name" value="UDP-glycosyltransf_plant"/>
</dbReference>
<dbReference type="SUPFAM" id="SSF53756">
    <property type="entry name" value="UDP-Glycosyltransferase/glycogen phosphorylase"/>
    <property type="match status" value="1"/>
</dbReference>
<dbReference type="Gene3D" id="3.40.50.2000">
    <property type="entry name" value="Glycogen Phosphorylase B"/>
    <property type="match status" value="2"/>
</dbReference>
<evidence type="ECO:0000256" key="2">
    <source>
        <dbReference type="ARBA" id="ARBA00022676"/>
    </source>
</evidence>
<protein>
    <submittedName>
        <fullName evidence="4">2-hydroxyflavanone C-arabinosyltransferase</fullName>
    </submittedName>
</protein>
<evidence type="ECO:0000313" key="4">
    <source>
        <dbReference type="EMBL" id="QLF98872.1"/>
    </source>
</evidence>
<proteinExistence type="evidence at transcript level"/>
<keyword evidence="3 4" id="KW-0808">Transferase</keyword>
<sequence>MAREPSQLVRDGDLIPTPTPHIVILPSAGMGHLTVSTRLAAALVSHGCLVTLITPLPMVSEAESNCISNLCSSFPHIRLLELHLLPFDAPDVDPFLRQFESIRRSAALLEPLLVSVTPPVSALLTDVTVFSSVVPVTKALRIPIYMIFTTCASMLALVSTFPGIRKEAGDGPIESIDIPGVGTIPGSRIPRPLHDPKHLFTIQFVETGEAMLQADGILSNTFEALDGDILAALNAGAVVPGFPPVIAVGPQEPIKLRAAARPAVERDDWMAWLDAQPPKSVLYVAFGNRTAQSREQIKELGIGLEKSGCRFLWVVKSKIVDKDDDDGVELGELLGEGYLERVGERGVVVKSWVIQEEVLAHPSVGGYLSHGGGNSTFEAVLYGVPPLIWPGGGDQQMVAAQVEKRGVGVWIKEWGLCGVNQVSSDDVAKRVREMMEGDNAVGESVRRMQEEAVRGLGPGGSSYEGLRKFIAGVVERGSSPPEI</sequence>
<dbReference type="EMBL" id="MK894454">
    <property type="protein sequence ID" value="QLF98872.1"/>
    <property type="molecule type" value="mRNA"/>
</dbReference>
<dbReference type="InterPro" id="IPR002213">
    <property type="entry name" value="UDP_glucos_trans"/>
</dbReference>
<dbReference type="GO" id="GO:0035251">
    <property type="term" value="F:UDP-glucosyltransferase activity"/>
    <property type="evidence" value="ECO:0007669"/>
    <property type="project" value="InterPro"/>
</dbReference>
<reference evidence="4" key="1">
    <citation type="submission" date="2019-05" db="EMBL/GenBank/DDBJ databases">
        <authorList>
            <person name="Wang Z."/>
            <person name="Wang S."/>
            <person name="Gao H."/>
            <person name="Chen K."/>
            <person name="Zhang Y."/>
            <person name="Yun C."/>
            <person name="Qiao X."/>
            <person name="Ye M."/>
        </authorList>
    </citation>
    <scope>NUCLEOTIDE SEQUENCE</scope>
</reference>
<name>A0A859N7Y0_PISST</name>
<gene>
    <name evidence="4" type="primary">CGTb</name>
</gene>
<accession>A0A859N7Y0</accession>
<reference evidence="4" key="2">
    <citation type="journal article" date="2020" name="Proc. Natl. Acad. Sci. U.S.A.">
        <title>Dissection of the general two-step di-C-glycosylation pathway for the biosynthesis of (iso)schaftosides in higher plants.</title>
        <authorList>
            <person name="Wang Z.-L."/>
            <person name="Gao H.-M."/>
            <person name="Wang S."/>
            <person name="Zhang M."/>
            <person name="Chen K."/>
            <person name="Zhang Y.-Q."/>
            <person name="Wang H.-D."/>
            <person name="Han B.-Y."/>
            <person name="Xu L.-L."/>
            <person name="Song T.-Q."/>
            <person name="Yun C.-H."/>
            <person name="Qiao X."/>
            <person name="Ye M."/>
        </authorList>
    </citation>
    <scope>NUCLEOTIDE SEQUENCE</scope>
</reference>
<dbReference type="Pfam" id="PF00201">
    <property type="entry name" value="UDPGT"/>
    <property type="match status" value="1"/>
</dbReference>
<comment type="similarity">
    <text evidence="1">Belongs to the UDP-glycosyltransferase family.</text>
</comment>
<dbReference type="PANTHER" id="PTHR48048">
    <property type="entry name" value="GLYCOSYLTRANSFERASE"/>
    <property type="match status" value="1"/>
</dbReference>
<evidence type="ECO:0000256" key="3">
    <source>
        <dbReference type="ARBA" id="ARBA00022679"/>
    </source>
</evidence>
<dbReference type="FunFam" id="3.40.50.2000:FF:000056">
    <property type="entry name" value="Glycosyltransferase"/>
    <property type="match status" value="1"/>
</dbReference>
<evidence type="ECO:0000256" key="1">
    <source>
        <dbReference type="ARBA" id="ARBA00009995"/>
    </source>
</evidence>